<reference evidence="1" key="1">
    <citation type="submission" date="2020-05" db="EMBL/GenBank/DDBJ databases">
        <authorList>
            <person name="Chiriac C."/>
            <person name="Salcher M."/>
            <person name="Ghai R."/>
            <person name="Kavagutti S V."/>
        </authorList>
    </citation>
    <scope>NUCLEOTIDE SEQUENCE</scope>
</reference>
<protein>
    <submittedName>
        <fullName evidence="1">Uncharacterized protein</fullName>
    </submittedName>
</protein>
<accession>A0A6J7X4T8</accession>
<organism evidence="1">
    <name type="scientific">uncultured Caudovirales phage</name>
    <dbReference type="NCBI Taxonomy" id="2100421"/>
    <lineage>
        <taxon>Viruses</taxon>
        <taxon>Duplodnaviria</taxon>
        <taxon>Heunggongvirae</taxon>
        <taxon>Uroviricota</taxon>
        <taxon>Caudoviricetes</taxon>
        <taxon>Peduoviridae</taxon>
        <taxon>Maltschvirus</taxon>
        <taxon>Maltschvirus maltsch</taxon>
    </lineage>
</organism>
<gene>
    <name evidence="1" type="ORF">UFOVP361_123</name>
</gene>
<proteinExistence type="predicted"/>
<name>A0A6J7X4T8_9CAUD</name>
<evidence type="ECO:0000313" key="1">
    <source>
        <dbReference type="EMBL" id="CAB5222323.1"/>
    </source>
</evidence>
<sequence length="67" mass="7899">MSALPENITAMHTETYETAYLIELLEKRGITEYDIDDLIEVIQENHKYDFPQVSMKRIIYMSDGEEL</sequence>
<dbReference type="EMBL" id="LR798301">
    <property type="protein sequence ID" value="CAB5222323.1"/>
    <property type="molecule type" value="Genomic_DNA"/>
</dbReference>